<reference evidence="2" key="2">
    <citation type="journal article" date="2023" name="IMA Fungus">
        <title>Comparative genomic study of the Penicillium genus elucidates a diverse pangenome and 15 lateral gene transfer events.</title>
        <authorList>
            <person name="Petersen C."/>
            <person name="Sorensen T."/>
            <person name="Nielsen M.R."/>
            <person name="Sondergaard T.E."/>
            <person name="Sorensen J.L."/>
            <person name="Fitzpatrick D.A."/>
            <person name="Frisvad J.C."/>
            <person name="Nielsen K.L."/>
        </authorList>
    </citation>
    <scope>NUCLEOTIDE SEQUENCE</scope>
    <source>
        <strain evidence="2">IBT 29864</strain>
    </source>
</reference>
<sequence length="144" mass="16430">MHKNYLDTLAQNKSKNKDEEEEDEDSESEGRTLASGTKRKAPGVQGTKKAKKHQLGSAQSLKYRLKIRCRDTGEGEIQSETEGGTLEFADEKLASFEGEAGLPCWGHRFSFSARKVSDVPAPSDKNWGYYSERRHQYEWATRWR</sequence>
<dbReference type="GeneID" id="81434654"/>
<comment type="caution">
    <text evidence="2">The sequence shown here is derived from an EMBL/GenBank/DDBJ whole genome shotgun (WGS) entry which is preliminary data.</text>
</comment>
<dbReference type="EMBL" id="JAPZBS010000002">
    <property type="protein sequence ID" value="KAJ5380118.1"/>
    <property type="molecule type" value="Genomic_DNA"/>
</dbReference>
<feature type="region of interest" description="Disordered" evidence="1">
    <location>
        <begin position="1"/>
        <end position="57"/>
    </location>
</feature>
<organism evidence="2 3">
    <name type="scientific">Penicillium cataractarum</name>
    <dbReference type="NCBI Taxonomy" id="2100454"/>
    <lineage>
        <taxon>Eukaryota</taxon>
        <taxon>Fungi</taxon>
        <taxon>Dikarya</taxon>
        <taxon>Ascomycota</taxon>
        <taxon>Pezizomycotina</taxon>
        <taxon>Eurotiomycetes</taxon>
        <taxon>Eurotiomycetidae</taxon>
        <taxon>Eurotiales</taxon>
        <taxon>Aspergillaceae</taxon>
        <taxon>Penicillium</taxon>
    </lineage>
</organism>
<proteinExistence type="predicted"/>
<evidence type="ECO:0000313" key="2">
    <source>
        <dbReference type="EMBL" id="KAJ5380118.1"/>
    </source>
</evidence>
<evidence type="ECO:0000313" key="3">
    <source>
        <dbReference type="Proteomes" id="UP001147782"/>
    </source>
</evidence>
<protein>
    <submittedName>
        <fullName evidence="2">Uncharacterized protein</fullName>
    </submittedName>
</protein>
<gene>
    <name evidence="2" type="ORF">N7496_002546</name>
</gene>
<keyword evidence="3" id="KW-1185">Reference proteome</keyword>
<dbReference type="OrthoDB" id="4630416at2759"/>
<dbReference type="RefSeq" id="XP_056557689.1">
    <property type="nucleotide sequence ID" value="XM_056695477.1"/>
</dbReference>
<name>A0A9W9SKA3_9EURO</name>
<dbReference type="AlphaFoldDB" id="A0A9W9SKA3"/>
<reference evidence="2" key="1">
    <citation type="submission" date="2022-11" db="EMBL/GenBank/DDBJ databases">
        <authorList>
            <person name="Petersen C."/>
        </authorList>
    </citation>
    <scope>NUCLEOTIDE SEQUENCE</scope>
    <source>
        <strain evidence="2">IBT 29864</strain>
    </source>
</reference>
<evidence type="ECO:0000256" key="1">
    <source>
        <dbReference type="SAM" id="MobiDB-lite"/>
    </source>
</evidence>
<dbReference type="Proteomes" id="UP001147782">
    <property type="component" value="Unassembled WGS sequence"/>
</dbReference>
<accession>A0A9W9SKA3</accession>